<feature type="region of interest" description="Disordered" evidence="1">
    <location>
        <begin position="176"/>
        <end position="229"/>
    </location>
</feature>
<feature type="non-terminal residue" evidence="2">
    <location>
        <position position="1"/>
    </location>
</feature>
<evidence type="ECO:0000256" key="1">
    <source>
        <dbReference type="SAM" id="MobiDB-lite"/>
    </source>
</evidence>
<comment type="caution">
    <text evidence="2">The sequence shown here is derived from an EMBL/GenBank/DDBJ whole genome shotgun (WGS) entry which is preliminary data.</text>
</comment>
<keyword evidence="3" id="KW-1185">Reference proteome</keyword>
<evidence type="ECO:0008006" key="4">
    <source>
        <dbReference type="Google" id="ProtNLM"/>
    </source>
</evidence>
<protein>
    <recommendedName>
        <fullName evidence="4">LTD domain-containing protein</fullName>
    </recommendedName>
</protein>
<sequence length="229" mass="23034">INDVSDLTVNACDYADQAALDAAFSSWLDGFGFSGGCDPEGTDLSNLTAPDLCGGNDMSEPSVWINEFHYDNPGSDVGEFVEVAGTAGFDLTGYSIVLYNGNGGASYNTTSLSGSIDDEGSSGFGAVSFAISGIQNGEPDGIALVNASNEAIEFISYEGSFTATNGPANGMTSTDVGISEPGEDDESIQLTGMGSTGSDFAWSGPSAESPGDLNAGQTVLSSGGSGNSV</sequence>
<dbReference type="EMBL" id="JAVRIA010000027">
    <property type="protein sequence ID" value="MDT0559701.1"/>
    <property type="molecule type" value="Genomic_DNA"/>
</dbReference>
<feature type="compositionally biased region" description="Polar residues" evidence="1">
    <location>
        <begin position="188"/>
        <end position="198"/>
    </location>
</feature>
<dbReference type="PANTHER" id="PTHR42834:SF1">
    <property type="entry name" value="ENDONUCLEASE_EXONUCLEASE_PHOSPHATASE FAMILY PROTEIN (AFU_ORTHOLOGUE AFUA_3G09210)"/>
    <property type="match status" value="1"/>
</dbReference>
<feature type="non-terminal residue" evidence="2">
    <location>
        <position position="229"/>
    </location>
</feature>
<proteinExistence type="predicted"/>
<organism evidence="2 3">
    <name type="scientific">Microcosmobacter mediterraneus</name>
    <dbReference type="NCBI Taxonomy" id="3075607"/>
    <lineage>
        <taxon>Bacteria</taxon>
        <taxon>Pseudomonadati</taxon>
        <taxon>Bacteroidota</taxon>
        <taxon>Flavobacteriia</taxon>
        <taxon>Flavobacteriales</taxon>
        <taxon>Flavobacteriaceae</taxon>
        <taxon>Microcosmobacter</taxon>
    </lineage>
</organism>
<gene>
    <name evidence="2" type="ORF">RM697_13690</name>
</gene>
<evidence type="ECO:0000313" key="3">
    <source>
        <dbReference type="Proteomes" id="UP001259492"/>
    </source>
</evidence>
<dbReference type="PANTHER" id="PTHR42834">
    <property type="entry name" value="ENDONUCLEASE/EXONUCLEASE/PHOSPHATASE FAMILY PROTEIN (AFU_ORTHOLOGUE AFUA_3G09210)"/>
    <property type="match status" value="1"/>
</dbReference>
<dbReference type="Proteomes" id="UP001259492">
    <property type="component" value="Unassembled WGS sequence"/>
</dbReference>
<reference evidence="2 3" key="1">
    <citation type="submission" date="2023-09" db="EMBL/GenBank/DDBJ databases">
        <authorList>
            <person name="Rey-Velasco X."/>
        </authorList>
    </citation>
    <scope>NUCLEOTIDE SEQUENCE [LARGE SCALE GENOMIC DNA]</scope>
    <source>
        <strain evidence="2 3">W332</strain>
    </source>
</reference>
<evidence type="ECO:0000313" key="2">
    <source>
        <dbReference type="EMBL" id="MDT0559701.1"/>
    </source>
</evidence>
<name>A0ABU2YNF7_9FLAO</name>
<accession>A0ABU2YNF7</accession>